<feature type="region of interest" description="Disordered" evidence="1">
    <location>
        <begin position="1"/>
        <end position="98"/>
    </location>
</feature>
<comment type="caution">
    <text evidence="2">The sequence shown here is derived from an EMBL/GenBank/DDBJ whole genome shotgun (WGS) entry which is preliminary data.</text>
</comment>
<accession>A0A917XAX9</accession>
<organism evidence="2 3">
    <name type="scientific">Streptomyces fuscichromogenes</name>
    <dbReference type="NCBI Taxonomy" id="1324013"/>
    <lineage>
        <taxon>Bacteria</taxon>
        <taxon>Bacillati</taxon>
        <taxon>Actinomycetota</taxon>
        <taxon>Actinomycetes</taxon>
        <taxon>Kitasatosporales</taxon>
        <taxon>Streptomycetaceae</taxon>
        <taxon>Streptomyces</taxon>
    </lineage>
</organism>
<gene>
    <name evidence="2" type="ORF">GCM10011578_025600</name>
</gene>
<evidence type="ECO:0000256" key="1">
    <source>
        <dbReference type="SAM" id="MobiDB-lite"/>
    </source>
</evidence>
<evidence type="ECO:0000313" key="2">
    <source>
        <dbReference type="EMBL" id="GGN02951.1"/>
    </source>
</evidence>
<proteinExistence type="predicted"/>
<dbReference type="AlphaFoldDB" id="A0A917XAX9"/>
<feature type="compositionally biased region" description="Basic residues" evidence="1">
    <location>
        <begin position="52"/>
        <end position="69"/>
    </location>
</feature>
<keyword evidence="3" id="KW-1185">Reference proteome</keyword>
<feature type="compositionally biased region" description="Basic and acidic residues" evidence="1">
    <location>
        <begin position="1"/>
        <end position="17"/>
    </location>
</feature>
<reference evidence="2" key="2">
    <citation type="submission" date="2020-09" db="EMBL/GenBank/DDBJ databases">
        <authorList>
            <person name="Sun Q."/>
            <person name="Zhou Y."/>
        </authorList>
    </citation>
    <scope>NUCLEOTIDE SEQUENCE</scope>
    <source>
        <strain evidence="2">CGMCC 4.7110</strain>
    </source>
</reference>
<dbReference type="Proteomes" id="UP000653411">
    <property type="component" value="Unassembled WGS sequence"/>
</dbReference>
<evidence type="ECO:0000313" key="3">
    <source>
        <dbReference type="Proteomes" id="UP000653411"/>
    </source>
</evidence>
<dbReference type="EMBL" id="BMML01000005">
    <property type="protein sequence ID" value="GGN02951.1"/>
    <property type="molecule type" value="Genomic_DNA"/>
</dbReference>
<protein>
    <submittedName>
        <fullName evidence="2">Uncharacterized protein</fullName>
    </submittedName>
</protein>
<reference evidence="2" key="1">
    <citation type="journal article" date="2014" name="Int. J. Syst. Evol. Microbiol.">
        <title>Complete genome sequence of Corynebacterium casei LMG S-19264T (=DSM 44701T), isolated from a smear-ripened cheese.</title>
        <authorList>
            <consortium name="US DOE Joint Genome Institute (JGI-PGF)"/>
            <person name="Walter F."/>
            <person name="Albersmeier A."/>
            <person name="Kalinowski J."/>
            <person name="Ruckert C."/>
        </authorList>
    </citation>
    <scope>NUCLEOTIDE SEQUENCE</scope>
    <source>
        <strain evidence="2">CGMCC 4.7110</strain>
    </source>
</reference>
<sequence length="133" mass="14834">MPCRGQHDTERGEHRGPQEPQSASGARRAWMGGSHGALIIALDPYPPDVRSGRFRYVRSRRKAGRRRPGRPTGGAPDGRPEAPRKAGRRSPGWPTGHIRTVIEGKNRKIIFVPNHPLIHRNLPPRIPRMGVLT</sequence>
<name>A0A917XAX9_9ACTN</name>